<name>A0ABU5RUU7_9CYAN</name>
<evidence type="ECO:0000256" key="8">
    <source>
        <dbReference type="SAM" id="Phobius"/>
    </source>
</evidence>
<evidence type="ECO:0000256" key="1">
    <source>
        <dbReference type="ARBA" id="ARBA00004141"/>
    </source>
</evidence>
<keyword evidence="10" id="KW-1185">Reference proteome</keyword>
<evidence type="ECO:0000256" key="4">
    <source>
        <dbReference type="ARBA" id="ARBA00022692"/>
    </source>
</evidence>
<dbReference type="RefSeq" id="WP_323305547.1">
    <property type="nucleotide sequence ID" value="NZ_JAYGHX010000005.1"/>
</dbReference>
<comment type="similarity">
    <text evidence="2">Belongs to the V-ATPase 116 kDa subunit family.</text>
</comment>
<keyword evidence="7 8" id="KW-0472">Membrane</keyword>
<evidence type="ECO:0000256" key="2">
    <source>
        <dbReference type="ARBA" id="ARBA00009904"/>
    </source>
</evidence>
<evidence type="ECO:0000313" key="10">
    <source>
        <dbReference type="Proteomes" id="UP001304461"/>
    </source>
</evidence>
<feature type="transmembrane region" description="Helical" evidence="8">
    <location>
        <begin position="438"/>
        <end position="456"/>
    </location>
</feature>
<evidence type="ECO:0000256" key="7">
    <source>
        <dbReference type="ARBA" id="ARBA00023136"/>
    </source>
</evidence>
<dbReference type="InterPro" id="IPR002490">
    <property type="entry name" value="V-ATPase_116kDa_su"/>
</dbReference>
<dbReference type="EMBL" id="JAYGHX010000005">
    <property type="protein sequence ID" value="MEA5391521.1"/>
    <property type="molecule type" value="Genomic_DNA"/>
</dbReference>
<evidence type="ECO:0000256" key="6">
    <source>
        <dbReference type="ARBA" id="ARBA00023065"/>
    </source>
</evidence>
<comment type="caution">
    <text evidence="9">The sequence shown here is derived from an EMBL/GenBank/DDBJ whole genome shotgun (WGS) entry which is preliminary data.</text>
</comment>
<organism evidence="9 10">
    <name type="scientific">Cyanobium gracile UHCC 0139</name>
    <dbReference type="NCBI Taxonomy" id="3110308"/>
    <lineage>
        <taxon>Bacteria</taxon>
        <taxon>Bacillati</taxon>
        <taxon>Cyanobacteriota</taxon>
        <taxon>Cyanophyceae</taxon>
        <taxon>Synechococcales</taxon>
        <taxon>Prochlorococcaceae</taxon>
        <taxon>Cyanobium</taxon>
    </lineage>
</organism>
<feature type="transmembrane region" description="Helical" evidence="8">
    <location>
        <begin position="546"/>
        <end position="570"/>
    </location>
</feature>
<comment type="subcellular location">
    <subcellularLocation>
        <location evidence="1">Membrane</location>
        <topology evidence="1">Multi-pass membrane protein</topology>
    </subcellularLocation>
</comment>
<dbReference type="Pfam" id="PF01496">
    <property type="entry name" value="V_ATPase_I"/>
    <property type="match status" value="1"/>
</dbReference>
<dbReference type="Proteomes" id="UP001304461">
    <property type="component" value="Unassembled WGS sequence"/>
</dbReference>
<keyword evidence="6" id="KW-0406">Ion transport</keyword>
<feature type="transmembrane region" description="Helical" evidence="8">
    <location>
        <begin position="402"/>
        <end position="426"/>
    </location>
</feature>
<sequence length="602" mass="65707">MTIVALAKVSIFALAAEKQVLLEGLQALGCLHLITLGAPDGAADFPASQPDGEAREALRYLMDVRQRRYPLKVDPTFQLDAVVARALANRARKRAAEDRILALRHHLAELAPWGNFRLPDLGELGGQRLWFYRVPHSKQEPFQQALEGLALPWQRIHASPRHGYLVLIAEQEPDQSLLPVQRSHVGSESPEDLRAELDQAHVALDDIEAEHVALSRWIFLLSKHLIRADEQVALRQAGEQTADLGHVVQVQGWMPRQDLPRLTSFVERMGLASWAESPTSEDSPPTLMTNPDLLAGGEDLVTFYETPGYRDWDPSLVVFFSFAIFFAMILADAGYALVLGVLLAMFWRGMGTRPSTRRFRVLAMVGLLFSLLYGMLAGSYFGAPPPAGSFLAHLQVLHLDDFNAMMKVSLVVGGLHLILANGIVAARGVSIAERAKPIGWIAIILAGLTLYLGGGASTARDLAIGLGSGGLLTILLLSSERPVNSPGSLLLRLFDGLSSLAELSKLFGDVMSYLRLFALGLASASLALTFNQLAAEVYRSDVPLGVVIALLILVLGHGINLLLAIISGFVHGLRLNFIEFFNWSLDEEGYPFAPFSKKETAL</sequence>
<dbReference type="PANTHER" id="PTHR11629">
    <property type="entry name" value="VACUOLAR PROTON ATPASES"/>
    <property type="match status" value="1"/>
</dbReference>
<keyword evidence="4 8" id="KW-0812">Transmembrane</keyword>
<evidence type="ECO:0000256" key="5">
    <source>
        <dbReference type="ARBA" id="ARBA00022989"/>
    </source>
</evidence>
<keyword evidence="3" id="KW-0813">Transport</keyword>
<feature type="transmembrane region" description="Helical" evidence="8">
    <location>
        <begin position="316"/>
        <end position="347"/>
    </location>
</feature>
<proteinExistence type="inferred from homology"/>
<evidence type="ECO:0000313" key="9">
    <source>
        <dbReference type="EMBL" id="MEA5391521.1"/>
    </source>
</evidence>
<evidence type="ECO:0000256" key="3">
    <source>
        <dbReference type="ARBA" id="ARBA00022448"/>
    </source>
</evidence>
<feature type="transmembrane region" description="Helical" evidence="8">
    <location>
        <begin position="359"/>
        <end position="382"/>
    </location>
</feature>
<accession>A0ABU5RUU7</accession>
<protein>
    <submittedName>
        <fullName evidence="9">V-type ATPase 116kDa subunit family protein</fullName>
    </submittedName>
</protein>
<dbReference type="PANTHER" id="PTHR11629:SF63">
    <property type="entry name" value="V-TYPE PROTON ATPASE SUBUNIT A"/>
    <property type="match status" value="1"/>
</dbReference>
<keyword evidence="5 8" id="KW-1133">Transmembrane helix</keyword>
<feature type="transmembrane region" description="Helical" evidence="8">
    <location>
        <begin position="513"/>
        <end position="534"/>
    </location>
</feature>
<gene>
    <name evidence="9" type="ORF">VB738_09665</name>
</gene>
<reference evidence="9 10" key="1">
    <citation type="submission" date="2023-12" db="EMBL/GenBank/DDBJ databases">
        <title>Baltic Sea Cyanobacteria.</title>
        <authorList>
            <person name="Delbaje E."/>
            <person name="Fewer D.P."/>
            <person name="Shishido T.K."/>
        </authorList>
    </citation>
    <scope>NUCLEOTIDE SEQUENCE [LARGE SCALE GENOMIC DNA]</scope>
    <source>
        <strain evidence="9 10">UHCC 0139</strain>
    </source>
</reference>